<feature type="region of interest" description="Disordered" evidence="1">
    <location>
        <begin position="84"/>
        <end position="185"/>
    </location>
</feature>
<evidence type="ECO:0000313" key="2">
    <source>
        <dbReference type="EMBL" id="KAJ3996717.1"/>
    </source>
</evidence>
<feature type="compositionally biased region" description="Low complexity" evidence="1">
    <location>
        <begin position="134"/>
        <end position="150"/>
    </location>
</feature>
<feature type="region of interest" description="Disordered" evidence="1">
    <location>
        <begin position="34"/>
        <end position="72"/>
    </location>
</feature>
<proteinExistence type="predicted"/>
<dbReference type="InterPro" id="IPR018247">
    <property type="entry name" value="EF_Hand_1_Ca_BS"/>
</dbReference>
<accession>A0ABQ8QDX9</accession>
<feature type="compositionally biased region" description="Basic and acidic residues" evidence="1">
    <location>
        <begin position="879"/>
        <end position="890"/>
    </location>
</feature>
<evidence type="ECO:0000256" key="1">
    <source>
        <dbReference type="SAM" id="MobiDB-lite"/>
    </source>
</evidence>
<dbReference type="EMBL" id="MU790603">
    <property type="protein sequence ID" value="KAJ3996717.1"/>
    <property type="molecule type" value="Genomic_DNA"/>
</dbReference>
<gene>
    <name evidence="2" type="ORF">F5050DRAFT_1816090</name>
</gene>
<evidence type="ECO:0008006" key="4">
    <source>
        <dbReference type="Google" id="ProtNLM"/>
    </source>
</evidence>
<dbReference type="Proteomes" id="UP001163828">
    <property type="component" value="Unassembled WGS sequence"/>
</dbReference>
<comment type="caution">
    <text evidence="2">The sequence shown here is derived from an EMBL/GenBank/DDBJ whole genome shotgun (WGS) entry which is preliminary data.</text>
</comment>
<feature type="region of interest" description="Disordered" evidence="1">
    <location>
        <begin position="876"/>
        <end position="932"/>
    </location>
</feature>
<sequence>MSYTFPQPPLSYGKGGRALKGATSMESFVDFGFPNAEQRPPNHRKGFSSPLHLFRNRKKSTGDGHENLHFQKLSTVRNVDSVEQDSFKASRSRALPPLPRSEPASASQTALTPPFSGGPQGIYASLRMSPDLNYQSSSSQPQVTSSPSYYEGLPDSYESGQPLQANHAPSNAYSSPPPQPRNNFDAAFQEEGQSVIDESRMLDRDVAPALFVAEGIKMDTSHPHHKQSIEVMKKIALGGATHLKEAEEALDQFTASPVWTEGKVIAQTLLEPAKDVVQLFDALTPLVPMFIVARSVFVLIVQKELDQRQNDKNIVWFLRLLASQYNQSNENFFQGVVVYTIASDFFKVASSESYPALDQILNFHELAHKVVEKMNEFGNFQNLYRKHGHIVHTMKSGTYKTQITGFIDAFKDFQSQLQQLLNQVSALTINTVNKKSDELNAKLDVVIAAINTLSPVEARVQAKIHDYGGEEKAFRSSPFLNEITESEFGVKITPQLKSILREDLASQLESNEAMFKLQLSATQRDLELTMQRNTDAILSKLDSGPHELIRNEDIRQIWKALHHYYVQKFSHHRKTTGEVHEDQWTLKFTGRIIFQPTIGDAIDSDASGYVSTDEVNHFTAHLPENWSLAVFMAHAAAGWYQSALDCRERCLDALQKIEHCAKQMLPPNRKHLRPYFQNGCLPEIWYIVDSLNTDTFKYQQEDMRFQFEKLASYRREFLRRTYVRLQDNLINVKYRMVGPEDVRAVIGTSRCEGLVLPLLMLLLERHTKIIETADNFVLSEREFQDMVTKGWRQQRIDIPLQISCFSYGIFVNWHTHFRSAPYEHPDLHSQEYRSELTHLLQGETHGPGHAKDLLTYDLPLQPNVEELRRLRSSVRTRNMKREEAKARERYGNLSQRARSKRLSRLDRSAPKSPTIRIETDPQDFLDPSSAASPIRHKSSYDLEFEETDGVLHAMSAHDGFASADSDSELPDIAYTKGKIPTLDDRIRSVEDELKSMKNMLSQLLAISKPQSC</sequence>
<protein>
    <recommendedName>
        <fullName evidence="4">EF-hand domain-containing protein</fullName>
    </recommendedName>
</protein>
<evidence type="ECO:0000313" key="3">
    <source>
        <dbReference type="Proteomes" id="UP001163828"/>
    </source>
</evidence>
<dbReference type="PROSITE" id="PS00018">
    <property type="entry name" value="EF_HAND_1"/>
    <property type="match status" value="1"/>
</dbReference>
<name>A0ABQ8QDX9_9AGAR</name>
<feature type="compositionally biased region" description="Basic and acidic residues" evidence="1">
    <location>
        <begin position="60"/>
        <end position="69"/>
    </location>
</feature>
<keyword evidence="3" id="KW-1185">Reference proteome</keyword>
<reference evidence="2" key="1">
    <citation type="submission" date="2022-08" db="EMBL/GenBank/DDBJ databases">
        <authorList>
            <consortium name="DOE Joint Genome Institute"/>
            <person name="Min B."/>
            <person name="Riley R."/>
            <person name="Sierra-Patev S."/>
            <person name="Naranjo-Ortiz M."/>
            <person name="Looney B."/>
            <person name="Konkel Z."/>
            <person name="Slot J.C."/>
            <person name="Sakamoto Y."/>
            <person name="Steenwyk J.L."/>
            <person name="Rokas A."/>
            <person name="Carro J."/>
            <person name="Camarero S."/>
            <person name="Ferreira P."/>
            <person name="Molpeceres G."/>
            <person name="Ruiz-Duenas F.J."/>
            <person name="Serrano A."/>
            <person name="Henrissat B."/>
            <person name="Drula E."/>
            <person name="Hughes K.W."/>
            <person name="Mata J.L."/>
            <person name="Ishikawa N.K."/>
            <person name="Vargas-Isla R."/>
            <person name="Ushijima S."/>
            <person name="Smith C.A."/>
            <person name="Ahrendt S."/>
            <person name="Andreopoulos W."/>
            <person name="He G."/>
            <person name="Labutti K."/>
            <person name="Lipzen A."/>
            <person name="Ng V."/>
            <person name="Sandor L."/>
            <person name="Barry K."/>
            <person name="Martinez A.T."/>
            <person name="Xiao Y."/>
            <person name="Gibbons J.G."/>
            <person name="Terashima K."/>
            <person name="Hibbett D.S."/>
            <person name="Grigoriev I.V."/>
        </authorList>
    </citation>
    <scope>NUCLEOTIDE SEQUENCE</scope>
    <source>
        <strain evidence="2">TFB10827</strain>
    </source>
</reference>
<feature type="compositionally biased region" description="Polar residues" evidence="1">
    <location>
        <begin position="158"/>
        <end position="174"/>
    </location>
</feature>
<organism evidence="2 3">
    <name type="scientific">Lentinula boryana</name>
    <dbReference type="NCBI Taxonomy" id="40481"/>
    <lineage>
        <taxon>Eukaryota</taxon>
        <taxon>Fungi</taxon>
        <taxon>Dikarya</taxon>
        <taxon>Basidiomycota</taxon>
        <taxon>Agaricomycotina</taxon>
        <taxon>Agaricomycetes</taxon>
        <taxon>Agaricomycetidae</taxon>
        <taxon>Agaricales</taxon>
        <taxon>Marasmiineae</taxon>
        <taxon>Omphalotaceae</taxon>
        <taxon>Lentinula</taxon>
    </lineage>
</organism>